<sequence length="97" mass="10886">MVSLRGAILHEIVRVLPNIGYFEFIPVKEIPWISEQVQAGGIPRLLGLTEAEAGEEYEIIVTNFAGLYRYRLGDVVKVVGFHNATPELQFVCRSNLL</sequence>
<evidence type="ECO:0000313" key="2">
    <source>
        <dbReference type="Proteomes" id="UP001057402"/>
    </source>
</evidence>
<proteinExistence type="predicted"/>
<comment type="caution">
    <text evidence="1">The sequence shown here is derived from an EMBL/GenBank/DDBJ whole genome shotgun (WGS) entry which is preliminary data.</text>
</comment>
<protein>
    <submittedName>
        <fullName evidence="1">Uncharacterized protein</fullName>
    </submittedName>
</protein>
<accession>A0ACB9QWD2</accession>
<evidence type="ECO:0000313" key="1">
    <source>
        <dbReference type="EMBL" id="KAI4369846.1"/>
    </source>
</evidence>
<gene>
    <name evidence="1" type="ORF">MLD38_018247</name>
</gene>
<organism evidence="1 2">
    <name type="scientific">Melastoma candidum</name>
    <dbReference type="NCBI Taxonomy" id="119954"/>
    <lineage>
        <taxon>Eukaryota</taxon>
        <taxon>Viridiplantae</taxon>
        <taxon>Streptophyta</taxon>
        <taxon>Embryophyta</taxon>
        <taxon>Tracheophyta</taxon>
        <taxon>Spermatophyta</taxon>
        <taxon>Magnoliopsida</taxon>
        <taxon>eudicotyledons</taxon>
        <taxon>Gunneridae</taxon>
        <taxon>Pentapetalae</taxon>
        <taxon>rosids</taxon>
        <taxon>malvids</taxon>
        <taxon>Myrtales</taxon>
        <taxon>Melastomataceae</taxon>
        <taxon>Melastomatoideae</taxon>
        <taxon>Melastomateae</taxon>
        <taxon>Melastoma</taxon>
    </lineage>
</organism>
<name>A0ACB9QWD2_9MYRT</name>
<dbReference type="EMBL" id="CM042884">
    <property type="protein sequence ID" value="KAI4369846.1"/>
    <property type="molecule type" value="Genomic_DNA"/>
</dbReference>
<keyword evidence="2" id="KW-1185">Reference proteome</keyword>
<dbReference type="Proteomes" id="UP001057402">
    <property type="component" value="Chromosome 5"/>
</dbReference>
<reference evidence="2" key="1">
    <citation type="journal article" date="2023" name="Front. Plant Sci.">
        <title>Chromosomal-level genome assembly of Melastoma candidum provides insights into trichome evolution.</title>
        <authorList>
            <person name="Zhong Y."/>
            <person name="Wu W."/>
            <person name="Sun C."/>
            <person name="Zou P."/>
            <person name="Liu Y."/>
            <person name="Dai S."/>
            <person name="Zhou R."/>
        </authorList>
    </citation>
    <scope>NUCLEOTIDE SEQUENCE [LARGE SCALE GENOMIC DNA]</scope>
</reference>